<evidence type="ECO:0000259" key="3">
    <source>
        <dbReference type="Pfam" id="PF05448"/>
    </source>
</evidence>
<evidence type="ECO:0000256" key="1">
    <source>
        <dbReference type="ARBA" id="ARBA00022801"/>
    </source>
</evidence>
<dbReference type="EMBL" id="CAJVCE010000008">
    <property type="protein sequence ID" value="CAG7644511.1"/>
    <property type="molecule type" value="Genomic_DNA"/>
</dbReference>
<feature type="domain" description="Acetyl xylan esterase" evidence="3">
    <location>
        <begin position="47"/>
        <end position="196"/>
    </location>
</feature>
<comment type="caution">
    <text evidence="4">The sequence shown here is derived from an EMBL/GenBank/DDBJ whole genome shotgun (WGS) entry which is preliminary data.</text>
</comment>
<dbReference type="InterPro" id="IPR002471">
    <property type="entry name" value="Pept_S9_AS"/>
</dbReference>
<gene>
    <name evidence="4" type="ORF">PAECIP111802_03290</name>
</gene>
<dbReference type="PROSITE" id="PS00708">
    <property type="entry name" value="PRO_ENDOPEP_SER"/>
    <property type="match status" value="1"/>
</dbReference>
<dbReference type="Proteomes" id="UP000730618">
    <property type="component" value="Unassembled WGS sequence"/>
</dbReference>
<reference evidence="4 5" key="1">
    <citation type="submission" date="2021-06" db="EMBL/GenBank/DDBJ databases">
        <authorList>
            <person name="Criscuolo A."/>
        </authorList>
    </citation>
    <scope>NUCLEOTIDE SEQUENCE [LARGE SCALE GENOMIC DNA]</scope>
    <source>
        <strain evidence="5">CIP 111802</strain>
    </source>
</reference>
<keyword evidence="1" id="KW-0378">Hydrolase</keyword>
<keyword evidence="5" id="KW-1185">Reference proteome</keyword>
<feature type="region of interest" description="Disordered" evidence="2">
    <location>
        <begin position="108"/>
        <end position="128"/>
    </location>
</feature>
<dbReference type="InterPro" id="IPR008391">
    <property type="entry name" value="AXE1_dom"/>
</dbReference>
<proteinExistence type="predicted"/>
<name>A0ABN7TP93_9BACL</name>
<dbReference type="InterPro" id="IPR050261">
    <property type="entry name" value="FrsA_esterase"/>
</dbReference>
<dbReference type="RefSeq" id="WP_218099600.1">
    <property type="nucleotide sequence ID" value="NZ_CAJVCE010000008.1"/>
</dbReference>
<protein>
    <recommendedName>
        <fullName evidence="3">Acetyl xylan esterase domain-containing protein</fullName>
    </recommendedName>
</protein>
<dbReference type="PANTHER" id="PTHR22946">
    <property type="entry name" value="DIENELACTONE HYDROLASE DOMAIN-CONTAINING PROTEIN-RELATED"/>
    <property type="match status" value="1"/>
</dbReference>
<accession>A0ABN7TP93</accession>
<organism evidence="4 5">
    <name type="scientific">Paenibacillus allorhizosphaerae</name>
    <dbReference type="NCBI Taxonomy" id="2849866"/>
    <lineage>
        <taxon>Bacteria</taxon>
        <taxon>Bacillati</taxon>
        <taxon>Bacillota</taxon>
        <taxon>Bacilli</taxon>
        <taxon>Bacillales</taxon>
        <taxon>Paenibacillaceae</taxon>
        <taxon>Paenibacillus</taxon>
    </lineage>
</organism>
<evidence type="ECO:0000313" key="4">
    <source>
        <dbReference type="EMBL" id="CAG7644511.1"/>
    </source>
</evidence>
<evidence type="ECO:0000313" key="5">
    <source>
        <dbReference type="Proteomes" id="UP000730618"/>
    </source>
</evidence>
<dbReference type="Pfam" id="PF05448">
    <property type="entry name" value="AXE1"/>
    <property type="match status" value="1"/>
</dbReference>
<sequence>MENARTPHEANHSPWDLQKLYQSPQSFPAYEMNDDEIQAVLLEGMPYQGRPTRFFAYYSVPAAVPGETVPAMVLVHGGGGTAFKEWVQLWNARGYAAIAMDLEGHLPTAKNSDGTRPQHEWSGPSRQGEFQDFALPTEDQWMYHAAADVILAHSFLRSLDHVDCARIGITGISWGGIVTGIVAGVDDRFAFGVPVYGCGYLYESSNKYGQSFAAMPADDSQKIKNLWDPSAYLPRVSFPMLWLTWSGDPHFPLHLFSKSYVTARNGFQASGMSIHFELGHSHAAGWKRQEIYSFADQMTRGGTPLPQVLRYESGERRATVGYSSGNPVLKAELYYATDTSDWFEMQWNCTEAAVDANASEIHAAIPEGTAAYFIQLTDTKEQVVSTPVTILSHTLEE</sequence>
<evidence type="ECO:0000256" key="2">
    <source>
        <dbReference type="SAM" id="MobiDB-lite"/>
    </source>
</evidence>